<dbReference type="GO" id="GO:0034039">
    <property type="term" value="F:8-oxo-7,8-dihydroguanine DNA N-glycosylase activity"/>
    <property type="evidence" value="ECO:0007669"/>
    <property type="project" value="TreeGrafter"/>
</dbReference>
<dbReference type="SMART" id="SM00478">
    <property type="entry name" value="ENDO3c"/>
    <property type="match status" value="1"/>
</dbReference>
<organism evidence="5 6">
    <name type="scientific">Actinokineospora bangkokensis</name>
    <dbReference type="NCBI Taxonomy" id="1193682"/>
    <lineage>
        <taxon>Bacteria</taxon>
        <taxon>Bacillati</taxon>
        <taxon>Actinomycetota</taxon>
        <taxon>Actinomycetes</taxon>
        <taxon>Pseudonocardiales</taxon>
        <taxon>Pseudonocardiaceae</taxon>
        <taxon>Actinokineospora</taxon>
    </lineage>
</organism>
<dbReference type="PANTHER" id="PTHR10242">
    <property type="entry name" value="8-OXOGUANINE DNA GLYCOSYLASE"/>
    <property type="match status" value="1"/>
</dbReference>
<dbReference type="Proteomes" id="UP000186040">
    <property type="component" value="Unassembled WGS sequence"/>
</dbReference>
<dbReference type="STRING" id="1193682.BJP25_19695"/>
<name>A0A1Q9LLE8_9PSEU</name>
<evidence type="ECO:0000259" key="4">
    <source>
        <dbReference type="SMART" id="SM00478"/>
    </source>
</evidence>
<dbReference type="PANTHER" id="PTHR10242:SF2">
    <property type="entry name" value="N-GLYCOSYLASE_DNA LYASE"/>
    <property type="match status" value="1"/>
</dbReference>
<dbReference type="Gene3D" id="1.10.340.30">
    <property type="entry name" value="Hypothetical protein, domain 2"/>
    <property type="match status" value="1"/>
</dbReference>
<dbReference type="GO" id="GO:0140078">
    <property type="term" value="F:class I DNA-(apurinic or apyrimidinic site) endonuclease activity"/>
    <property type="evidence" value="ECO:0007669"/>
    <property type="project" value="UniProtKB-EC"/>
</dbReference>
<dbReference type="InterPro" id="IPR052054">
    <property type="entry name" value="Oxidative_DNA_repair_enzyme"/>
</dbReference>
<dbReference type="SUPFAM" id="SSF48150">
    <property type="entry name" value="DNA-glycosylase"/>
    <property type="match status" value="1"/>
</dbReference>
<sequence length="299" mass="32154">MTTAITTGVRVFLPAAEPFDFAPALAFLHRFPAMTGEQGSGGGALTKAVREAGTTVGVRVRAAETGVGVDAELVSAEPLTPRVVAAVSDRLTAFLGLRDDLTGFYAAAEQDPGFAPVVRRLHGYHHVRFPSPVELLCWAILSQRCPLPTARAMKASIVAHFANTAHLGGEAHTAFPDLDQLSTLGEAGLAELIGNQRKAGHLHRALRGWAELDEESLRTGDYDTARESLLSLPGIGPWSATFLLVRGLGRMERIAPDREGLRAAASVYRRAVSEDDFTRLAAHYGVHQGYWAHYLRIAA</sequence>
<dbReference type="AlphaFoldDB" id="A0A1Q9LLE8"/>
<comment type="similarity">
    <text evidence="1">Belongs to the type-1 OGG1 family.</text>
</comment>
<evidence type="ECO:0000256" key="2">
    <source>
        <dbReference type="ARBA" id="ARBA00012720"/>
    </source>
</evidence>
<evidence type="ECO:0000313" key="5">
    <source>
        <dbReference type="EMBL" id="OLR92845.1"/>
    </source>
</evidence>
<dbReference type="InterPro" id="IPR011257">
    <property type="entry name" value="DNA_glycosylase"/>
</dbReference>
<comment type="catalytic activity">
    <reaction evidence="3">
        <text>2'-deoxyribonucleotide-(2'-deoxyribose 5'-phosphate)-2'-deoxyribonucleotide-DNA = a 3'-end 2'-deoxyribonucleotide-(2,3-dehydro-2,3-deoxyribose 5'-phosphate)-DNA + a 5'-end 5'-phospho-2'-deoxyribonucleoside-DNA + H(+)</text>
        <dbReference type="Rhea" id="RHEA:66592"/>
        <dbReference type="Rhea" id="RHEA-COMP:13180"/>
        <dbReference type="Rhea" id="RHEA-COMP:16897"/>
        <dbReference type="Rhea" id="RHEA-COMP:17067"/>
        <dbReference type="ChEBI" id="CHEBI:15378"/>
        <dbReference type="ChEBI" id="CHEBI:136412"/>
        <dbReference type="ChEBI" id="CHEBI:157695"/>
        <dbReference type="ChEBI" id="CHEBI:167181"/>
        <dbReference type="EC" id="4.2.99.18"/>
    </reaction>
</comment>
<dbReference type="InterPro" id="IPR037046">
    <property type="entry name" value="AlkA_N_sf"/>
</dbReference>
<dbReference type="EC" id="4.2.99.18" evidence="2"/>
<evidence type="ECO:0000256" key="3">
    <source>
        <dbReference type="ARBA" id="ARBA00044632"/>
    </source>
</evidence>
<comment type="caution">
    <text evidence="5">The sequence shown here is derived from an EMBL/GenBank/DDBJ whole genome shotgun (WGS) entry which is preliminary data.</text>
</comment>
<dbReference type="InterPro" id="IPR003265">
    <property type="entry name" value="HhH-GPD_domain"/>
</dbReference>
<evidence type="ECO:0000256" key="1">
    <source>
        <dbReference type="ARBA" id="ARBA00010679"/>
    </source>
</evidence>
<dbReference type="CDD" id="cd00056">
    <property type="entry name" value="ENDO3c"/>
    <property type="match status" value="1"/>
</dbReference>
<accession>A0A1Q9LLE8</accession>
<dbReference type="RefSeq" id="WP_075975457.1">
    <property type="nucleotide sequence ID" value="NZ_MKQR01000015.1"/>
</dbReference>
<proteinExistence type="inferred from homology"/>
<gene>
    <name evidence="5" type="ORF">BJP25_19695</name>
</gene>
<protein>
    <recommendedName>
        <fullName evidence="2">DNA-(apurinic or apyrimidinic site) lyase</fullName>
        <ecNumber evidence="2">4.2.99.18</ecNumber>
    </recommendedName>
</protein>
<evidence type="ECO:0000313" key="6">
    <source>
        <dbReference type="Proteomes" id="UP000186040"/>
    </source>
</evidence>
<keyword evidence="6" id="KW-1185">Reference proteome</keyword>
<dbReference type="GO" id="GO:0006285">
    <property type="term" value="P:base-excision repair, AP site formation"/>
    <property type="evidence" value="ECO:0007669"/>
    <property type="project" value="TreeGrafter"/>
</dbReference>
<dbReference type="EMBL" id="MKQR01000015">
    <property type="protein sequence ID" value="OLR92845.1"/>
    <property type="molecule type" value="Genomic_DNA"/>
</dbReference>
<feature type="domain" description="HhH-GPD" evidence="4">
    <location>
        <begin position="141"/>
        <end position="296"/>
    </location>
</feature>
<dbReference type="OrthoDB" id="9811249at2"/>
<dbReference type="Gene3D" id="3.30.310.20">
    <property type="entry name" value="DNA-3-methyladenine glycosylase AlkA, N-terminal domain"/>
    <property type="match status" value="1"/>
</dbReference>
<reference evidence="5 6" key="1">
    <citation type="submission" date="2016-10" db="EMBL/GenBank/DDBJ databases">
        <title>The Draft Genome Sequence of Actinokineospora bangkokensis 44EHWT reveals the biosynthetic pathway of antifungal compounds Thailandins with unusual extender unit butylmalonyl-CoA.</title>
        <authorList>
            <person name="Greule A."/>
            <person name="Intra B."/>
            <person name="Flemming S."/>
            <person name="Rommel M.G."/>
            <person name="Panbangred W."/>
            <person name="Bechthold A."/>
        </authorList>
    </citation>
    <scope>NUCLEOTIDE SEQUENCE [LARGE SCALE GENOMIC DNA]</scope>
    <source>
        <strain evidence="5 6">44EHW</strain>
    </source>
</reference>